<dbReference type="EMBL" id="JAERRI010000018">
    <property type="protein sequence ID" value="MBL1093254.1"/>
    <property type="molecule type" value="Genomic_DNA"/>
</dbReference>
<dbReference type="Proteomes" id="UP000629371">
    <property type="component" value="Unassembled WGS sequence"/>
</dbReference>
<sequence>MKRRTTLMTAGAVTAAVALGAGTLVIAASDHDAPAERRNDLPPATTKITRTDLVQSKTVDGHLDYAQRRTVKSPVEGTVTKAAEEGRTVRTGQRLYERDARPVILMYGPTPAFRALKAGDRGPDVLQLERNLRDLGFGASLYIDTRYDKGTEAAVKSWQRSLGIENPDGRVGRGDIVFQPGTVRVVSADAALADQIGPDKAVLTVASTRPVVRAPLDQGETSLTRPGTKVELTLPSGRTATGKVAGTVRPEAPEGSAAPSQEGITVEITFDHPRTALATEDPKATTSVKFISESHKNVLTVPVEAVVALRGENGGYGLEVVQGRTTRMVRVTTGMTADGRIEVSGSGLSDGMTVGVAKQ</sequence>
<dbReference type="Gene3D" id="1.10.101.10">
    <property type="entry name" value="PGBD-like superfamily/PGBD"/>
    <property type="match status" value="1"/>
</dbReference>
<dbReference type="InterPro" id="IPR036365">
    <property type="entry name" value="PGBD-like_sf"/>
</dbReference>
<evidence type="ECO:0000256" key="3">
    <source>
        <dbReference type="SAM" id="SignalP"/>
    </source>
</evidence>
<keyword evidence="6" id="KW-1185">Reference proteome</keyword>
<dbReference type="Gene3D" id="2.40.420.20">
    <property type="match status" value="1"/>
</dbReference>
<dbReference type="PANTHER" id="PTHR32347">
    <property type="entry name" value="EFFLUX SYSTEM COMPONENT YKNX-RELATED"/>
    <property type="match status" value="1"/>
</dbReference>
<comment type="caution">
    <text evidence="5">The sequence shown here is derived from an EMBL/GenBank/DDBJ whole genome shotgun (WGS) entry which is preliminary data.</text>
</comment>
<keyword evidence="3" id="KW-0732">Signal</keyword>
<evidence type="ECO:0000256" key="2">
    <source>
        <dbReference type="ARBA" id="ARBA00023054"/>
    </source>
</evidence>
<evidence type="ECO:0000313" key="5">
    <source>
        <dbReference type="EMBL" id="MBL1093254.1"/>
    </source>
</evidence>
<reference evidence="5 6" key="1">
    <citation type="submission" date="2021-01" db="EMBL/GenBank/DDBJ databases">
        <title>WGS of actinomycetes isolated from Thailand.</title>
        <authorList>
            <person name="Thawai C."/>
        </authorList>
    </citation>
    <scope>NUCLEOTIDE SEQUENCE [LARGE SCALE GENOMIC DNA]</scope>
    <source>
        <strain evidence="5 6">CH9-7</strain>
    </source>
</reference>
<accession>A0ABS1MZV3</accession>
<dbReference type="InterPro" id="IPR036366">
    <property type="entry name" value="PGBDSf"/>
</dbReference>
<dbReference type="SUPFAM" id="SSF47090">
    <property type="entry name" value="PGBD-like"/>
    <property type="match status" value="1"/>
</dbReference>
<evidence type="ECO:0000256" key="1">
    <source>
        <dbReference type="ARBA" id="ARBA00004196"/>
    </source>
</evidence>
<comment type="subcellular location">
    <subcellularLocation>
        <location evidence="1">Cell envelope</location>
    </subcellularLocation>
</comment>
<keyword evidence="2" id="KW-0175">Coiled coil</keyword>
<dbReference type="RefSeq" id="WP_201808867.1">
    <property type="nucleotide sequence ID" value="NZ_JAERRI010000018.1"/>
</dbReference>
<name>A0ABS1MZV3_9ACTN</name>
<dbReference type="Pfam" id="PF01471">
    <property type="entry name" value="PG_binding_1"/>
    <property type="match status" value="1"/>
</dbReference>
<protein>
    <submittedName>
        <fullName evidence="5">Peptidoglycan-binding protein</fullName>
    </submittedName>
</protein>
<proteinExistence type="predicted"/>
<feature type="chain" id="PRO_5045405681" evidence="3">
    <location>
        <begin position="28"/>
        <end position="359"/>
    </location>
</feature>
<dbReference type="InterPro" id="IPR050465">
    <property type="entry name" value="UPF0194_transport"/>
</dbReference>
<evidence type="ECO:0000313" key="6">
    <source>
        <dbReference type="Proteomes" id="UP000629371"/>
    </source>
</evidence>
<organism evidence="5 6">
    <name type="scientific">Streptomyces siderophoricus</name>
    <dbReference type="NCBI Taxonomy" id="2802281"/>
    <lineage>
        <taxon>Bacteria</taxon>
        <taxon>Bacillati</taxon>
        <taxon>Actinomycetota</taxon>
        <taxon>Actinomycetes</taxon>
        <taxon>Kitasatosporales</taxon>
        <taxon>Streptomycetaceae</taxon>
        <taxon>Streptomyces</taxon>
    </lineage>
</organism>
<feature type="domain" description="Peptidoglycan binding-like" evidence="4">
    <location>
        <begin position="121"/>
        <end position="173"/>
    </location>
</feature>
<evidence type="ECO:0000259" key="4">
    <source>
        <dbReference type="Pfam" id="PF01471"/>
    </source>
</evidence>
<dbReference type="InterPro" id="IPR002477">
    <property type="entry name" value="Peptidoglycan-bd-like"/>
</dbReference>
<feature type="signal peptide" evidence="3">
    <location>
        <begin position="1"/>
        <end position="27"/>
    </location>
</feature>
<gene>
    <name evidence="5" type="ORF">JK360_28560</name>
</gene>